<comment type="pathway">
    <text evidence="1">Glycolipid biosynthesis; glycosylphosphatidylinositol-anchor biosynthesis.</text>
</comment>
<keyword evidence="6" id="KW-1185">Reference proteome</keyword>
<dbReference type="GO" id="GO:0006506">
    <property type="term" value="P:GPI anchor biosynthetic process"/>
    <property type="evidence" value="ECO:0007669"/>
    <property type="project" value="UniProtKB-KW"/>
</dbReference>
<evidence type="ECO:0000313" key="6">
    <source>
        <dbReference type="Proteomes" id="UP001230188"/>
    </source>
</evidence>
<evidence type="ECO:0000256" key="2">
    <source>
        <dbReference type="ARBA" id="ARBA00009941"/>
    </source>
</evidence>
<keyword evidence="4" id="KW-0732">Signal</keyword>
<evidence type="ECO:0000256" key="4">
    <source>
        <dbReference type="ARBA" id="ARBA00022729"/>
    </source>
</evidence>
<dbReference type="PANTHER" id="PTHR48067">
    <property type="entry name" value="GPI-ANCHOR TRANSAMIDASE"/>
    <property type="match status" value="1"/>
</dbReference>
<dbReference type="GO" id="GO:0006508">
    <property type="term" value="P:proteolysis"/>
    <property type="evidence" value="ECO:0007669"/>
    <property type="project" value="InterPro"/>
</dbReference>
<keyword evidence="3" id="KW-0337">GPI-anchor biosynthesis</keyword>
<evidence type="ECO:0000313" key="5">
    <source>
        <dbReference type="EMBL" id="KAJ8614537.1"/>
    </source>
</evidence>
<dbReference type="Gene3D" id="3.40.50.1460">
    <property type="match status" value="1"/>
</dbReference>
<dbReference type="InterPro" id="IPR028361">
    <property type="entry name" value="GPI_transamidase"/>
</dbReference>
<protein>
    <recommendedName>
        <fullName evidence="7">GPI-anchor transamidase</fullName>
    </recommendedName>
</protein>
<dbReference type="InterPro" id="IPR001096">
    <property type="entry name" value="Peptidase_C13"/>
</dbReference>
<organism evidence="5 6">
    <name type="scientific">Chrysophaeum taylorii</name>
    <dbReference type="NCBI Taxonomy" id="2483200"/>
    <lineage>
        <taxon>Eukaryota</taxon>
        <taxon>Sar</taxon>
        <taxon>Stramenopiles</taxon>
        <taxon>Ochrophyta</taxon>
        <taxon>Pelagophyceae</taxon>
        <taxon>Pelagomonadales</taxon>
        <taxon>Pelagomonadaceae</taxon>
        <taxon>Chrysophaeum</taxon>
    </lineage>
</organism>
<dbReference type="EMBL" id="JAQMWT010000005">
    <property type="protein sequence ID" value="KAJ8614537.1"/>
    <property type="molecule type" value="Genomic_DNA"/>
</dbReference>
<sequence length="250" mass="26797">MGVPADHIVTLLAEPCGCSARNAFKGSIFLEAGNYSTNLLEGVRIDSAYGRVTPRLVKDVLTGRSPLLGSGPASNVVLYMTGHGGDEFLKFQDSEELSAVELANAVREMRLKRRFRKLLVLVDTCQAGSLFSRLDDAPGVLGLASSRLGENAYASPPDATIGVALADRFTEYLAARFFRETPPATATLGDFAAALARAPTRSTLDIYDASWGSPQEDAWQATLLSAFFSSPASIPRLTDWPLSSYESGAR</sequence>
<gene>
    <name evidence="5" type="ORF">CTAYLR_000835</name>
</gene>
<proteinExistence type="inferred from homology"/>
<dbReference type="AlphaFoldDB" id="A0AAD7URT0"/>
<evidence type="ECO:0000256" key="1">
    <source>
        <dbReference type="ARBA" id="ARBA00004687"/>
    </source>
</evidence>
<dbReference type="Proteomes" id="UP001230188">
    <property type="component" value="Unassembled WGS sequence"/>
</dbReference>
<name>A0AAD7URT0_9STRA</name>
<dbReference type="GO" id="GO:0003923">
    <property type="term" value="F:GPI-anchor transamidase activity"/>
    <property type="evidence" value="ECO:0007669"/>
    <property type="project" value="InterPro"/>
</dbReference>
<dbReference type="GO" id="GO:0016255">
    <property type="term" value="P:attachment of GPI anchor to protein"/>
    <property type="evidence" value="ECO:0007669"/>
    <property type="project" value="InterPro"/>
</dbReference>
<dbReference type="Pfam" id="PF01650">
    <property type="entry name" value="Peptidase_C13"/>
    <property type="match status" value="1"/>
</dbReference>
<accession>A0AAD7URT0</accession>
<reference evidence="5" key="1">
    <citation type="submission" date="2023-01" db="EMBL/GenBank/DDBJ databases">
        <title>Metagenome sequencing of chrysophaentin producing Chrysophaeum taylorii.</title>
        <authorList>
            <person name="Davison J."/>
            <person name="Bewley C."/>
        </authorList>
    </citation>
    <scope>NUCLEOTIDE SEQUENCE</scope>
    <source>
        <strain evidence="5">NIES-1699</strain>
    </source>
</reference>
<dbReference type="PRINTS" id="PR00776">
    <property type="entry name" value="HEMOGLOBNASE"/>
</dbReference>
<evidence type="ECO:0008006" key="7">
    <source>
        <dbReference type="Google" id="ProtNLM"/>
    </source>
</evidence>
<comment type="similarity">
    <text evidence="2">Belongs to the peptidase C13 family.</text>
</comment>
<dbReference type="PANTHER" id="PTHR48067:SF1">
    <property type="entry name" value="GPI-ANCHOR TRANSAMIDASE"/>
    <property type="match status" value="1"/>
</dbReference>
<evidence type="ECO:0000256" key="3">
    <source>
        <dbReference type="ARBA" id="ARBA00022502"/>
    </source>
</evidence>
<comment type="caution">
    <text evidence="5">The sequence shown here is derived from an EMBL/GenBank/DDBJ whole genome shotgun (WGS) entry which is preliminary data.</text>
</comment>
<dbReference type="GO" id="GO:0042765">
    <property type="term" value="C:GPI-anchor transamidase complex"/>
    <property type="evidence" value="ECO:0007669"/>
    <property type="project" value="InterPro"/>
</dbReference>